<dbReference type="RefSeq" id="WP_052661521.1">
    <property type="nucleotide sequence ID" value="NZ_CP009687.1"/>
</dbReference>
<dbReference type="EMBL" id="CP009687">
    <property type="protein sequence ID" value="AKL96623.1"/>
    <property type="molecule type" value="Genomic_DNA"/>
</dbReference>
<dbReference type="Pfam" id="PF13205">
    <property type="entry name" value="Big_5"/>
    <property type="match status" value="1"/>
</dbReference>
<dbReference type="Pfam" id="PF04630">
    <property type="entry name" value="Phage_TTP_1"/>
    <property type="match status" value="1"/>
</dbReference>
<protein>
    <submittedName>
        <fullName evidence="3">Phage major tail protein</fullName>
    </submittedName>
</protein>
<dbReference type="InterPro" id="IPR006490">
    <property type="entry name" value="Maj_tail_phi13"/>
</dbReference>
<evidence type="ECO:0000259" key="2">
    <source>
        <dbReference type="Pfam" id="PF13205"/>
    </source>
</evidence>
<dbReference type="KEGG" id="cace:CACET_c31790"/>
<dbReference type="InterPro" id="IPR014755">
    <property type="entry name" value="Cu-Rt/internalin_Ig-like"/>
</dbReference>
<evidence type="ECO:0000256" key="1">
    <source>
        <dbReference type="ARBA" id="ARBA00022729"/>
    </source>
</evidence>
<proteinExistence type="predicted"/>
<keyword evidence="1" id="KW-0732">Signal</keyword>
<evidence type="ECO:0000313" key="4">
    <source>
        <dbReference type="Proteomes" id="UP000035704"/>
    </source>
</evidence>
<organism evidence="3 4">
    <name type="scientific">Clostridium aceticum</name>
    <dbReference type="NCBI Taxonomy" id="84022"/>
    <lineage>
        <taxon>Bacteria</taxon>
        <taxon>Bacillati</taxon>
        <taxon>Bacillota</taxon>
        <taxon>Clostridia</taxon>
        <taxon>Eubacteriales</taxon>
        <taxon>Clostridiaceae</taxon>
        <taxon>Clostridium</taxon>
    </lineage>
</organism>
<dbReference type="AlphaFoldDB" id="A0A0G3WE38"/>
<dbReference type="PATRIC" id="fig|84022.6.peg.3251"/>
<keyword evidence="4" id="KW-1185">Reference proteome</keyword>
<dbReference type="NCBIfam" id="TIGR01603">
    <property type="entry name" value="maj_tail_phi13"/>
    <property type="match status" value="1"/>
</dbReference>
<reference evidence="3 4" key="1">
    <citation type="submission" date="2014-10" db="EMBL/GenBank/DDBJ databases">
        <title>Genome sequence of Clostridium aceticum DSM 1496.</title>
        <authorList>
            <person name="Poehlein A."/>
            <person name="Schiel-Bengelsdorf B."/>
            <person name="Gottschalk G."/>
            <person name="Duerre P."/>
            <person name="Daniel R."/>
        </authorList>
    </citation>
    <scope>NUCLEOTIDE SEQUENCE [LARGE SCALE GENOMIC DNA]</scope>
    <source>
        <strain evidence="3 4">DSM 1496</strain>
    </source>
</reference>
<dbReference type="Proteomes" id="UP000035704">
    <property type="component" value="Chromosome"/>
</dbReference>
<dbReference type="OrthoDB" id="3078218at2"/>
<accession>A0A0G3WE38</accession>
<dbReference type="STRING" id="84022.CACET_c31790"/>
<evidence type="ECO:0000313" key="3">
    <source>
        <dbReference type="EMBL" id="AKL96623.1"/>
    </source>
</evidence>
<dbReference type="Gene3D" id="2.60.40.1220">
    <property type="match status" value="1"/>
</dbReference>
<feature type="domain" description="SbsA Ig-like" evidence="2">
    <location>
        <begin position="203"/>
        <end position="292"/>
    </location>
</feature>
<name>A0A0G3WE38_9CLOT</name>
<dbReference type="InterPro" id="IPR032812">
    <property type="entry name" value="SbsA_Ig"/>
</dbReference>
<dbReference type="InterPro" id="IPR006724">
    <property type="entry name" value="Phage_TTP"/>
</dbReference>
<sequence>MDNKYGEFVGVDNLHAAIVLEDSFENYLAETPEYLAPSAEIAGAPEINSTPTYYDNVPANTYIGEGVTTLTLTIAGIPAEKAAKYLGKKYDPISGRVYDDGQPNPPDVAISFRFNKGKSGYRYYQYLKGTFSGGTEEATTKTSNIDVKTYQMTFTAVTTTKQWQIDGEMKPLKRIFADTTDPAFNPAGWYLQVQTPDTTEAPNALELSNSNPADEETEVAIDISPALTFNNKISSYNITMINKATLDVVAVELSLNPTGKIITINPTSNLTADTEYVVIIANVKDVYGQSLSNIIIKFITAA</sequence>
<gene>
    <name evidence="3" type="ORF">CACET_c31790</name>
</gene>